<evidence type="ECO:0000256" key="1">
    <source>
        <dbReference type="ARBA" id="ARBA00004141"/>
    </source>
</evidence>
<feature type="transmembrane region" description="Helical" evidence="5">
    <location>
        <begin position="223"/>
        <end position="243"/>
    </location>
</feature>
<dbReference type="GO" id="GO:0016020">
    <property type="term" value="C:membrane"/>
    <property type="evidence" value="ECO:0007669"/>
    <property type="project" value="UniProtKB-SubCell"/>
</dbReference>
<evidence type="ECO:0000256" key="2">
    <source>
        <dbReference type="ARBA" id="ARBA00022692"/>
    </source>
</evidence>
<accession>W4QS81</accession>
<name>W4QS81_HALA3</name>
<dbReference type="Pfam" id="PF01758">
    <property type="entry name" value="SBF"/>
    <property type="match status" value="1"/>
</dbReference>
<keyword evidence="4 5" id="KW-0472">Membrane</keyword>
<dbReference type="InterPro" id="IPR038770">
    <property type="entry name" value="Na+/solute_symporter_sf"/>
</dbReference>
<gene>
    <name evidence="6" type="ORF">JCM9157_1877</name>
</gene>
<comment type="subcellular location">
    <subcellularLocation>
        <location evidence="1">Membrane</location>
        <topology evidence="1">Multi-pass membrane protein</topology>
    </subcellularLocation>
</comment>
<evidence type="ECO:0000313" key="7">
    <source>
        <dbReference type="Proteomes" id="UP000018896"/>
    </source>
</evidence>
<organism evidence="6 7">
    <name type="scientific">Halalkalibacter akibai (strain ATCC 43226 / DSM 21942 / CIP 109018 / JCM 9157 / 1139)</name>
    <name type="common">Bacillus akibai</name>
    <dbReference type="NCBI Taxonomy" id="1236973"/>
    <lineage>
        <taxon>Bacteria</taxon>
        <taxon>Bacillati</taxon>
        <taxon>Bacillota</taxon>
        <taxon>Bacilli</taxon>
        <taxon>Bacillales</taxon>
        <taxon>Bacillaceae</taxon>
        <taxon>Halalkalibacter</taxon>
    </lineage>
</organism>
<evidence type="ECO:0000256" key="3">
    <source>
        <dbReference type="ARBA" id="ARBA00022989"/>
    </source>
</evidence>
<keyword evidence="7" id="KW-1185">Reference proteome</keyword>
<dbReference type="PANTHER" id="PTHR10361">
    <property type="entry name" value="SODIUM-BILE ACID COTRANSPORTER"/>
    <property type="match status" value="1"/>
</dbReference>
<feature type="transmembrane region" description="Helical" evidence="5">
    <location>
        <begin position="67"/>
        <end position="91"/>
    </location>
</feature>
<dbReference type="RefSeq" id="WP_035663884.1">
    <property type="nucleotide sequence ID" value="NZ_BAUV01000011.1"/>
</dbReference>
<evidence type="ECO:0000313" key="6">
    <source>
        <dbReference type="EMBL" id="GAE34797.1"/>
    </source>
</evidence>
<proteinExistence type="predicted"/>
<dbReference type="Gene3D" id="1.20.1530.20">
    <property type="match status" value="1"/>
</dbReference>
<feature type="transmembrane region" description="Helical" evidence="5">
    <location>
        <begin position="97"/>
        <end position="119"/>
    </location>
</feature>
<keyword evidence="2 5" id="KW-0812">Transmembrane</keyword>
<evidence type="ECO:0000256" key="5">
    <source>
        <dbReference type="SAM" id="Phobius"/>
    </source>
</evidence>
<feature type="transmembrane region" description="Helical" evidence="5">
    <location>
        <begin position="284"/>
        <end position="305"/>
    </location>
</feature>
<reference evidence="6 7" key="1">
    <citation type="journal article" date="2014" name="Genome Announc.">
        <title>Draft Genome Sequences of Three Alkaliphilic Bacillus Strains, Bacillus wakoensis JCM 9140T, Bacillus akibai JCM 9157T, and Bacillus hemicellulosilyticus JCM 9152T.</title>
        <authorList>
            <person name="Yuki M."/>
            <person name="Oshima K."/>
            <person name="Suda W."/>
            <person name="Oshida Y."/>
            <person name="Kitamura K."/>
            <person name="Iida T."/>
            <person name="Hattori M."/>
            <person name="Ohkuma M."/>
        </authorList>
    </citation>
    <scope>NUCLEOTIDE SEQUENCE [LARGE SCALE GENOMIC DNA]</scope>
    <source>
        <strain evidence="6 7">JCM 9157</strain>
    </source>
</reference>
<dbReference type="OrthoDB" id="1551454at2"/>
<feature type="transmembrane region" description="Helical" evidence="5">
    <location>
        <begin position="194"/>
        <end position="217"/>
    </location>
</feature>
<dbReference type="PANTHER" id="PTHR10361:SF28">
    <property type="entry name" value="P3 PROTEIN-RELATED"/>
    <property type="match status" value="1"/>
</dbReference>
<feature type="transmembrane region" description="Helical" evidence="5">
    <location>
        <begin position="37"/>
        <end position="55"/>
    </location>
</feature>
<dbReference type="EMBL" id="BAUV01000011">
    <property type="protein sequence ID" value="GAE34797.1"/>
    <property type="molecule type" value="Genomic_DNA"/>
</dbReference>
<dbReference type="eggNOG" id="COG0385">
    <property type="taxonomic scope" value="Bacteria"/>
</dbReference>
<feature type="transmembrane region" description="Helical" evidence="5">
    <location>
        <begin position="161"/>
        <end position="182"/>
    </location>
</feature>
<feature type="transmembrane region" description="Helical" evidence="5">
    <location>
        <begin position="12"/>
        <end position="31"/>
    </location>
</feature>
<dbReference type="STRING" id="1236973.JCM9157_1877"/>
<feature type="transmembrane region" description="Helical" evidence="5">
    <location>
        <begin position="126"/>
        <end position="149"/>
    </location>
</feature>
<dbReference type="InterPro" id="IPR002657">
    <property type="entry name" value="BilAc:Na_symport/Acr3"/>
</dbReference>
<dbReference type="InterPro" id="IPR004710">
    <property type="entry name" value="Bilac:Na_transpt"/>
</dbReference>
<evidence type="ECO:0000256" key="4">
    <source>
        <dbReference type="ARBA" id="ARBA00023136"/>
    </source>
</evidence>
<feature type="transmembrane region" description="Helical" evidence="5">
    <location>
        <begin position="255"/>
        <end position="278"/>
    </location>
</feature>
<dbReference type="Proteomes" id="UP000018896">
    <property type="component" value="Unassembled WGS sequence"/>
</dbReference>
<comment type="caution">
    <text evidence="6">The sequence shown here is derived from an EMBL/GenBank/DDBJ whole genome shotgun (WGS) entry which is preliminary data.</text>
</comment>
<dbReference type="AlphaFoldDB" id="W4QS81"/>
<keyword evidence="3 5" id="KW-1133">Transmembrane helix</keyword>
<protein>
    <submittedName>
        <fullName evidence="6">Bile acid sodium symporter</fullName>
    </submittedName>
</protein>
<sequence>MLNKINLQLERKMPFITPFGVLVGLLLANVLHSWGFIVPWIFAFITLSSSIGIKLEKLKQAILHPGPIFLALGIIQIVMPCLAYVLGHLFFAGDPLTIVGLILAFVIPTGVISLMWVSIYKGNSSVTLLIVLLNTLLAPIVIPFSLYLFVGTSIEINTTSLMTSLFWMIVVPSLLGIAFNYLPITRNRDLKSTFAPFSKICLFIVIAINSSVAAPVLAFDWKLIQIALTVFCLASCGYLLGALAGRYLNLKNEVVISLLFNSGMRNVSVGATIAILYFPPKVSVPVVLGTLFQQVLAANYGRILTNYIKKKEKDKQELKMVN</sequence>